<dbReference type="SUPFAM" id="SSF51182">
    <property type="entry name" value="RmlC-like cupins"/>
    <property type="match status" value="1"/>
</dbReference>
<dbReference type="AlphaFoldDB" id="A0A316GLD1"/>
<reference evidence="2 3" key="1">
    <citation type="submission" date="2018-05" db="EMBL/GenBank/DDBJ databases">
        <title>Genomic Encyclopedia of Type Strains, Phase IV (KMG-IV): sequencing the most valuable type-strain genomes for metagenomic binning, comparative biology and taxonomic classification.</title>
        <authorList>
            <person name="Goeker M."/>
        </authorList>
    </citation>
    <scope>NUCLEOTIDE SEQUENCE [LARGE SCALE GENOMIC DNA]</scope>
    <source>
        <strain evidence="2 3">DSM 103371</strain>
    </source>
</reference>
<comment type="caution">
    <text evidence="2">The sequence shown here is derived from an EMBL/GenBank/DDBJ whole genome shotgun (WGS) entry which is preliminary data.</text>
</comment>
<dbReference type="InterPro" id="IPR011051">
    <property type="entry name" value="RmlC_Cupin_sf"/>
</dbReference>
<feature type="domain" description="Cupin type-2" evidence="1">
    <location>
        <begin position="46"/>
        <end position="101"/>
    </location>
</feature>
<evidence type="ECO:0000313" key="3">
    <source>
        <dbReference type="Proteomes" id="UP000245390"/>
    </source>
</evidence>
<dbReference type="Proteomes" id="UP000245390">
    <property type="component" value="Unassembled WGS sequence"/>
</dbReference>
<proteinExistence type="predicted"/>
<protein>
    <submittedName>
        <fullName evidence="2">Quercetin dioxygenase-like cupin family protein</fullName>
    </submittedName>
</protein>
<keyword evidence="2" id="KW-0560">Oxidoreductase</keyword>
<keyword evidence="2" id="KW-0223">Dioxygenase</keyword>
<keyword evidence="3" id="KW-1185">Reference proteome</keyword>
<sequence length="118" mass="13217">MNQLAPFDPTETDFRIFSMNTDVSDIWPLIQKLLPDQGCIEVQRDVPGKEHAWHQHDCDETLVILQGRVRFYWDNGEKSCGPGTVISLPAGTRHGSVALESGATYLIAFQAARLSHHD</sequence>
<organism evidence="2 3">
    <name type="scientific">Silicimonas algicola</name>
    <dbReference type="NCBI Taxonomy" id="1826607"/>
    <lineage>
        <taxon>Bacteria</taxon>
        <taxon>Pseudomonadati</taxon>
        <taxon>Pseudomonadota</taxon>
        <taxon>Alphaproteobacteria</taxon>
        <taxon>Rhodobacterales</taxon>
        <taxon>Paracoccaceae</taxon>
    </lineage>
</organism>
<evidence type="ECO:0000313" key="2">
    <source>
        <dbReference type="EMBL" id="PWK55647.1"/>
    </source>
</evidence>
<dbReference type="InterPro" id="IPR013096">
    <property type="entry name" value="Cupin_2"/>
</dbReference>
<name>A0A316GLD1_9RHOB</name>
<dbReference type="EMBL" id="QGGV01000006">
    <property type="protein sequence ID" value="PWK55647.1"/>
    <property type="molecule type" value="Genomic_DNA"/>
</dbReference>
<evidence type="ECO:0000259" key="1">
    <source>
        <dbReference type="Pfam" id="PF07883"/>
    </source>
</evidence>
<dbReference type="Pfam" id="PF07883">
    <property type="entry name" value="Cupin_2"/>
    <property type="match status" value="1"/>
</dbReference>
<gene>
    <name evidence="2" type="ORF">C8D95_10642</name>
</gene>
<dbReference type="RefSeq" id="WP_241239709.1">
    <property type="nucleotide sequence ID" value="NZ_CP034588.1"/>
</dbReference>
<dbReference type="Gene3D" id="2.60.120.10">
    <property type="entry name" value="Jelly Rolls"/>
    <property type="match status" value="1"/>
</dbReference>
<dbReference type="GO" id="GO:0051213">
    <property type="term" value="F:dioxygenase activity"/>
    <property type="evidence" value="ECO:0007669"/>
    <property type="project" value="UniProtKB-KW"/>
</dbReference>
<dbReference type="InterPro" id="IPR014710">
    <property type="entry name" value="RmlC-like_jellyroll"/>
</dbReference>
<accession>A0A316GLD1</accession>